<dbReference type="PANTHER" id="PTHR23504:SF2">
    <property type="entry name" value="TRANSPORTER, PUTATIVE (AFU_ORTHOLOGUE AFUA_8G04150)-RELATED"/>
    <property type="match status" value="1"/>
</dbReference>
<dbReference type="Proteomes" id="UP001147782">
    <property type="component" value="Unassembled WGS sequence"/>
</dbReference>
<feature type="transmembrane region" description="Helical" evidence="6">
    <location>
        <begin position="296"/>
        <end position="315"/>
    </location>
</feature>
<keyword evidence="5 6" id="KW-0472">Membrane</keyword>
<dbReference type="OrthoDB" id="10262656at2759"/>
<evidence type="ECO:0000256" key="2">
    <source>
        <dbReference type="ARBA" id="ARBA00022448"/>
    </source>
</evidence>
<evidence type="ECO:0000313" key="9">
    <source>
        <dbReference type="Proteomes" id="UP001147782"/>
    </source>
</evidence>
<dbReference type="SUPFAM" id="SSF103473">
    <property type="entry name" value="MFS general substrate transporter"/>
    <property type="match status" value="1"/>
</dbReference>
<feature type="transmembrane region" description="Helical" evidence="6">
    <location>
        <begin position="409"/>
        <end position="435"/>
    </location>
</feature>
<dbReference type="AlphaFoldDB" id="A0A9W9RE75"/>
<protein>
    <recommendedName>
        <fullName evidence="7">Major facilitator superfamily (MFS) profile domain-containing protein</fullName>
    </recommendedName>
</protein>
<dbReference type="GeneID" id="81443117"/>
<reference evidence="8" key="2">
    <citation type="journal article" date="2023" name="IMA Fungus">
        <title>Comparative genomic study of the Penicillium genus elucidates a diverse pangenome and 15 lateral gene transfer events.</title>
        <authorList>
            <person name="Petersen C."/>
            <person name="Sorensen T."/>
            <person name="Nielsen M.R."/>
            <person name="Sondergaard T.E."/>
            <person name="Sorensen J.L."/>
            <person name="Fitzpatrick D.A."/>
            <person name="Frisvad J.C."/>
            <person name="Nielsen K.L."/>
        </authorList>
    </citation>
    <scope>NUCLEOTIDE SEQUENCE</scope>
    <source>
        <strain evidence="8">IBT 29864</strain>
    </source>
</reference>
<dbReference type="InterPro" id="IPR011701">
    <property type="entry name" value="MFS"/>
</dbReference>
<keyword evidence="2" id="KW-0813">Transport</keyword>
<dbReference type="InterPro" id="IPR020846">
    <property type="entry name" value="MFS_dom"/>
</dbReference>
<dbReference type="InterPro" id="IPR036259">
    <property type="entry name" value="MFS_trans_sf"/>
</dbReference>
<feature type="transmembrane region" description="Helical" evidence="6">
    <location>
        <begin position="194"/>
        <end position="216"/>
    </location>
</feature>
<dbReference type="RefSeq" id="XP_056549898.1">
    <property type="nucleotide sequence ID" value="XM_056703938.1"/>
</dbReference>
<comment type="subcellular location">
    <subcellularLocation>
        <location evidence="1">Membrane</location>
        <topology evidence="1">Multi-pass membrane protein</topology>
    </subcellularLocation>
</comment>
<reference evidence="8" key="1">
    <citation type="submission" date="2022-11" db="EMBL/GenBank/DDBJ databases">
        <authorList>
            <person name="Petersen C."/>
        </authorList>
    </citation>
    <scope>NUCLEOTIDE SEQUENCE</scope>
    <source>
        <strain evidence="8">IBT 29864</strain>
    </source>
</reference>
<sequence length="556" mass="60195">MVLTRQPRSLVSTDDSFPTLQLFLLAICRVAEPIALTSIFPYSWVMVKDFHMANGSDASFYAGILISTFSLAEAMTGMFWGSLSDRVGRKPVLLCGCFGTMLSLLLVGLAPNFWVALVGRALGGALNGNIGVIQTMVGELVKRPEHEPRAYAIMPFVWSIGTIIGPAIGGLLARPSEGYPSLFPAEGLFGRFPYLLPNLVCSVLLLLSIIGGWLFLQETHPEMQYSDDRIHLFFEHTSAEQPLLATSGATANAGVDLRAESYGTFNQVSIHEDENWDVLADGTSLAWKKSQKPNAFTWRVTMLVIALAIFTYHSMTYDHLLPIFLQDENTRSPGHHSLLDIPGGVGLSTQTVGMIMSTDGIIALIIQSLIFPALASWLGVWRLFVIVTILHPIAYFMVPFIALLPQNMIFIGIYACMLVRNILSIIDYPVLLILIKQASPSDSVLGKINGLAASAGAASRTIAPPIAGFLYSTGAELGCTALAWWGSSLVALLGAVQLWFIQRKRNSSVAVAPAVPCHYAPILEQPSSDIVHIIVTDFDAETDAARADVGVASVSQ</sequence>
<feature type="transmembrane region" description="Helical" evidence="6">
    <location>
        <begin position="20"/>
        <end position="40"/>
    </location>
</feature>
<evidence type="ECO:0000256" key="4">
    <source>
        <dbReference type="ARBA" id="ARBA00022989"/>
    </source>
</evidence>
<dbReference type="CDD" id="cd17330">
    <property type="entry name" value="MFS_SLC46_TetA_like"/>
    <property type="match status" value="1"/>
</dbReference>
<feature type="transmembrane region" description="Helical" evidence="6">
    <location>
        <begin position="92"/>
        <end position="115"/>
    </location>
</feature>
<keyword evidence="3 6" id="KW-0812">Transmembrane</keyword>
<dbReference type="InterPro" id="IPR001958">
    <property type="entry name" value="Tet-R_TetA/multi-R_MdtG-like"/>
</dbReference>
<dbReference type="PROSITE" id="PS50850">
    <property type="entry name" value="MFS"/>
    <property type="match status" value="1"/>
</dbReference>
<feature type="transmembrane region" description="Helical" evidence="6">
    <location>
        <begin position="60"/>
        <end position="80"/>
    </location>
</feature>
<feature type="transmembrane region" description="Helical" evidence="6">
    <location>
        <begin position="121"/>
        <end position="141"/>
    </location>
</feature>
<feature type="transmembrane region" description="Helical" evidence="6">
    <location>
        <begin position="482"/>
        <end position="501"/>
    </location>
</feature>
<feature type="domain" description="Major facilitator superfamily (MFS) profile" evidence="7">
    <location>
        <begin position="21"/>
        <end position="506"/>
    </location>
</feature>
<feature type="transmembrane region" description="Helical" evidence="6">
    <location>
        <begin position="153"/>
        <end position="174"/>
    </location>
</feature>
<evidence type="ECO:0000256" key="6">
    <source>
        <dbReference type="SAM" id="Phobius"/>
    </source>
</evidence>
<organism evidence="8 9">
    <name type="scientific">Penicillium cataractarum</name>
    <dbReference type="NCBI Taxonomy" id="2100454"/>
    <lineage>
        <taxon>Eukaryota</taxon>
        <taxon>Fungi</taxon>
        <taxon>Dikarya</taxon>
        <taxon>Ascomycota</taxon>
        <taxon>Pezizomycotina</taxon>
        <taxon>Eurotiomycetes</taxon>
        <taxon>Eurotiomycetidae</taxon>
        <taxon>Eurotiales</taxon>
        <taxon>Aspergillaceae</taxon>
        <taxon>Penicillium</taxon>
    </lineage>
</organism>
<dbReference type="Pfam" id="PF07690">
    <property type="entry name" value="MFS_1"/>
    <property type="match status" value="1"/>
</dbReference>
<dbReference type="Gene3D" id="1.20.1250.20">
    <property type="entry name" value="MFS general substrate transporter like domains"/>
    <property type="match status" value="1"/>
</dbReference>
<evidence type="ECO:0000256" key="3">
    <source>
        <dbReference type="ARBA" id="ARBA00022692"/>
    </source>
</evidence>
<dbReference type="PANTHER" id="PTHR23504">
    <property type="entry name" value="MAJOR FACILITATOR SUPERFAMILY DOMAIN-CONTAINING PROTEIN 10"/>
    <property type="match status" value="1"/>
</dbReference>
<dbReference type="GO" id="GO:0016020">
    <property type="term" value="C:membrane"/>
    <property type="evidence" value="ECO:0007669"/>
    <property type="project" value="UniProtKB-SubCell"/>
</dbReference>
<name>A0A9W9RE75_9EURO</name>
<keyword evidence="4 6" id="KW-1133">Transmembrane helix</keyword>
<dbReference type="GO" id="GO:0022857">
    <property type="term" value="F:transmembrane transporter activity"/>
    <property type="evidence" value="ECO:0007669"/>
    <property type="project" value="InterPro"/>
</dbReference>
<feature type="transmembrane region" description="Helical" evidence="6">
    <location>
        <begin position="447"/>
        <end position="470"/>
    </location>
</feature>
<comment type="caution">
    <text evidence="8">The sequence shown here is derived from an EMBL/GenBank/DDBJ whole genome shotgun (WGS) entry which is preliminary data.</text>
</comment>
<evidence type="ECO:0000256" key="1">
    <source>
        <dbReference type="ARBA" id="ARBA00004141"/>
    </source>
</evidence>
<accession>A0A9W9RE75</accession>
<evidence type="ECO:0000256" key="5">
    <source>
        <dbReference type="ARBA" id="ARBA00023136"/>
    </source>
</evidence>
<feature type="transmembrane region" description="Helical" evidence="6">
    <location>
        <begin position="383"/>
        <end position="403"/>
    </location>
</feature>
<feature type="transmembrane region" description="Helical" evidence="6">
    <location>
        <begin position="352"/>
        <end position="371"/>
    </location>
</feature>
<dbReference type="PRINTS" id="PR01035">
    <property type="entry name" value="TCRTETA"/>
</dbReference>
<evidence type="ECO:0000259" key="7">
    <source>
        <dbReference type="PROSITE" id="PS50850"/>
    </source>
</evidence>
<gene>
    <name evidence="8" type="ORF">N7496_011025</name>
</gene>
<keyword evidence="9" id="KW-1185">Reference proteome</keyword>
<proteinExistence type="predicted"/>
<evidence type="ECO:0000313" key="8">
    <source>
        <dbReference type="EMBL" id="KAJ5358612.1"/>
    </source>
</evidence>
<dbReference type="EMBL" id="JAPZBS010000009">
    <property type="protein sequence ID" value="KAJ5358612.1"/>
    <property type="molecule type" value="Genomic_DNA"/>
</dbReference>